<accession>A0A1W1BNR6</accession>
<proteinExistence type="predicted"/>
<dbReference type="Gene3D" id="1.10.1070.20">
    <property type="match status" value="1"/>
</dbReference>
<name>A0A1W1BNR6_9ZZZZ</name>
<evidence type="ECO:0000313" key="1">
    <source>
        <dbReference type="EMBL" id="SFV55220.1"/>
    </source>
</evidence>
<dbReference type="EMBL" id="FPHN01000047">
    <property type="protein sequence ID" value="SFV55220.1"/>
    <property type="molecule type" value="Genomic_DNA"/>
</dbReference>
<gene>
    <name evidence="1" type="ORF">MNB_SV-14-843</name>
</gene>
<sequence>MNYILKHFDKNIIKFRFISTPRAGTQLEVVKIYYENKTFFPLNLKLENSSLLSWIKSRTIPKNREFVYKILMELNLSFDDIEGIVNISKSLSLNDCYWIVNEDFKGTFAEYNLYDNDFNKTLSLLAYTGYGSLKQQGFISSPEFTTNGMLAKAWRKNPQKRKGIFLYKSGSKGCANCGKEPYSEFYAYQIAKTIGLDVTPYGLGKWKGEINSICELFSSKDYSFIPIYRLVNDGGWDAVLAYYQELGDEFYEALVNMIIFDVIILNTDRHFGNFGLLVDNKTNKIVKPAPIFDNGLSLFYDAMDDDLDRIDDFAKTKAMKNAGDFMSFARSVITSKEKKRVRKLIGFKFEKSARYNLSAKRLKTIEAFIQRRINKILEL</sequence>
<evidence type="ECO:0008006" key="2">
    <source>
        <dbReference type="Google" id="ProtNLM"/>
    </source>
</evidence>
<reference evidence="1" key="1">
    <citation type="submission" date="2016-10" db="EMBL/GenBank/DDBJ databases">
        <authorList>
            <person name="de Groot N.N."/>
        </authorList>
    </citation>
    <scope>NUCLEOTIDE SEQUENCE</scope>
</reference>
<protein>
    <recommendedName>
        <fullName evidence="2">Protein kinase</fullName>
    </recommendedName>
</protein>
<dbReference type="AlphaFoldDB" id="A0A1W1BNR6"/>
<organism evidence="1">
    <name type="scientific">hydrothermal vent metagenome</name>
    <dbReference type="NCBI Taxonomy" id="652676"/>
    <lineage>
        <taxon>unclassified sequences</taxon>
        <taxon>metagenomes</taxon>
        <taxon>ecological metagenomes</taxon>
    </lineage>
</organism>